<dbReference type="PROSITE" id="PS50883">
    <property type="entry name" value="EAL"/>
    <property type="match status" value="1"/>
</dbReference>
<feature type="transmembrane region" description="Helical" evidence="1">
    <location>
        <begin position="136"/>
        <end position="158"/>
    </location>
</feature>
<dbReference type="Pfam" id="PF00563">
    <property type="entry name" value="EAL"/>
    <property type="match status" value="1"/>
</dbReference>
<keyword evidence="1" id="KW-1133">Transmembrane helix</keyword>
<protein>
    <submittedName>
        <fullName evidence="4">Diguanylate cyclase (GGDEF) domain-containing protein</fullName>
    </submittedName>
</protein>
<dbReference type="EMBL" id="FUXA01000004">
    <property type="protein sequence ID" value="SJZ42703.1"/>
    <property type="molecule type" value="Genomic_DNA"/>
</dbReference>
<dbReference type="PANTHER" id="PTHR33121">
    <property type="entry name" value="CYCLIC DI-GMP PHOSPHODIESTERASE PDEF"/>
    <property type="match status" value="1"/>
</dbReference>
<dbReference type="InterPro" id="IPR029787">
    <property type="entry name" value="Nucleotide_cyclase"/>
</dbReference>
<dbReference type="InterPro" id="IPR001633">
    <property type="entry name" value="EAL_dom"/>
</dbReference>
<feature type="transmembrane region" description="Helical" evidence="1">
    <location>
        <begin position="199"/>
        <end position="219"/>
    </location>
</feature>
<feature type="transmembrane region" description="Helical" evidence="1">
    <location>
        <begin position="170"/>
        <end position="187"/>
    </location>
</feature>
<dbReference type="OrthoDB" id="9805474at2"/>
<dbReference type="InterPro" id="IPR043128">
    <property type="entry name" value="Rev_trsase/Diguanyl_cyclase"/>
</dbReference>
<dbReference type="SMART" id="SM00052">
    <property type="entry name" value="EAL"/>
    <property type="match status" value="1"/>
</dbReference>
<dbReference type="Gene3D" id="3.20.20.450">
    <property type="entry name" value="EAL domain"/>
    <property type="match status" value="1"/>
</dbReference>
<gene>
    <name evidence="4" type="ORF">SAMN02745110_00423</name>
</gene>
<evidence type="ECO:0000259" key="2">
    <source>
        <dbReference type="PROSITE" id="PS50883"/>
    </source>
</evidence>
<name>A0A1T4KK09_9FIRM</name>
<dbReference type="RefSeq" id="WP_078786101.1">
    <property type="nucleotide sequence ID" value="NZ_FMTO01000003.1"/>
</dbReference>
<dbReference type="Pfam" id="PF00990">
    <property type="entry name" value="GGDEF"/>
    <property type="match status" value="1"/>
</dbReference>
<evidence type="ECO:0000313" key="5">
    <source>
        <dbReference type="Proteomes" id="UP000189857"/>
    </source>
</evidence>
<reference evidence="4 5" key="1">
    <citation type="submission" date="2017-02" db="EMBL/GenBank/DDBJ databases">
        <authorList>
            <person name="Peterson S.W."/>
        </authorList>
    </citation>
    <scope>NUCLEOTIDE SEQUENCE [LARGE SCALE GENOMIC DNA]</scope>
    <source>
        <strain evidence="4 5">ATCC 17233</strain>
    </source>
</reference>
<dbReference type="NCBIfam" id="TIGR00254">
    <property type="entry name" value="GGDEF"/>
    <property type="match status" value="1"/>
</dbReference>
<accession>A0A1T4KK09</accession>
<feature type="domain" description="GGDEF" evidence="3">
    <location>
        <begin position="367"/>
        <end position="495"/>
    </location>
</feature>
<dbReference type="GO" id="GO:0071111">
    <property type="term" value="F:cyclic-guanylate-specific phosphodiesterase activity"/>
    <property type="evidence" value="ECO:0007669"/>
    <property type="project" value="InterPro"/>
</dbReference>
<keyword evidence="5" id="KW-1185">Reference proteome</keyword>
<dbReference type="SMART" id="SM00267">
    <property type="entry name" value="GGDEF"/>
    <property type="match status" value="1"/>
</dbReference>
<dbReference type="Proteomes" id="UP000189857">
    <property type="component" value="Unassembled WGS sequence"/>
</dbReference>
<dbReference type="PROSITE" id="PS50887">
    <property type="entry name" value="GGDEF"/>
    <property type="match status" value="1"/>
</dbReference>
<organism evidence="4 5">
    <name type="scientific">Eubacterium ruminantium</name>
    <dbReference type="NCBI Taxonomy" id="42322"/>
    <lineage>
        <taxon>Bacteria</taxon>
        <taxon>Bacillati</taxon>
        <taxon>Bacillota</taxon>
        <taxon>Clostridia</taxon>
        <taxon>Eubacteriales</taxon>
        <taxon>Eubacteriaceae</taxon>
        <taxon>Eubacterium</taxon>
    </lineage>
</organism>
<evidence type="ECO:0000256" key="1">
    <source>
        <dbReference type="SAM" id="Phobius"/>
    </source>
</evidence>
<evidence type="ECO:0000313" key="4">
    <source>
        <dbReference type="EMBL" id="SJZ42703.1"/>
    </source>
</evidence>
<dbReference type="InterPro" id="IPR035919">
    <property type="entry name" value="EAL_sf"/>
</dbReference>
<sequence length="758" mass="88347">MFGYVASLSILALAVIICIMRSYGKNKKIAKTVRVILYALLLPVATNFVMAISINKQTHEILNIVYFMSVDVLLYFLMKYAYEYSDYSFKKIKYLCMLVLAGDMVSLAFNPFKHHTFTLLKVVDNNKVKYAVISEWYNFVHLSISFVFIVALLVVFAIKMAHVSKLYFEKYLVIELALGFVAIWEFYSVLLDELYDRSIIGYEIAGILIYFFSIEYNHVLLSHQMFDKLVTNVSAPTFFFDDSHNCIYMNPVGMEMFNIDKDDFEKPKKVILDFLEKNNKIDSDGFQIKIPFVKEDGEHIFQTEYKKLYDKKNELIGSYIIFSDVTDDEKKAEFERYRADHDSLTGLYNDSALKRKIEERLREDPDTEYYIVTSNIKEFKIINDVFGRASGDALLKQCAEILSKISVNDEIFGRIGADKFGLLVRKELFDEELFLKSSKDMVKIPENEDYPLIIQIGVYEVVDRNMPVSAMFDRAYMAMSSIKDDVNIRIAYYENEMREDLVWEQKILGELEDAIKEKHLLPYLQPQVDVDGKIEGAEVLVRWRHPQEGLRMPGKFINVLEKNGKIVNLDMYIWEEACIILKSWKERGFDNMYLSVNISPKDFYYVDLYEVFMKLIEKYELDAKNLRLEITESVVMNDIEQKLLVINKLRSAGFLIEMDDFGSGYSSLNLLKDLPVDILKLDMVFLKETRNPERAKIILQEIINMARKLIIPVISEGVETEEQVSFLSDMGCGMFQGYYFAKPISLEEFEEKYLVKNE</sequence>
<feature type="transmembrane region" description="Helical" evidence="1">
    <location>
        <begin position="35"/>
        <end position="55"/>
    </location>
</feature>
<evidence type="ECO:0000259" key="3">
    <source>
        <dbReference type="PROSITE" id="PS50887"/>
    </source>
</evidence>
<proteinExistence type="predicted"/>
<dbReference type="AlphaFoldDB" id="A0A1T4KK09"/>
<feature type="transmembrane region" description="Helical" evidence="1">
    <location>
        <begin position="61"/>
        <end position="82"/>
    </location>
</feature>
<feature type="transmembrane region" description="Helical" evidence="1">
    <location>
        <begin position="6"/>
        <end position="23"/>
    </location>
</feature>
<dbReference type="CDD" id="cd01948">
    <property type="entry name" value="EAL"/>
    <property type="match status" value="1"/>
</dbReference>
<keyword evidence="1" id="KW-0812">Transmembrane</keyword>
<dbReference type="InterPro" id="IPR050706">
    <property type="entry name" value="Cyclic-di-GMP_PDE-like"/>
</dbReference>
<dbReference type="SUPFAM" id="SSF141868">
    <property type="entry name" value="EAL domain-like"/>
    <property type="match status" value="1"/>
</dbReference>
<dbReference type="InterPro" id="IPR000160">
    <property type="entry name" value="GGDEF_dom"/>
</dbReference>
<feature type="domain" description="EAL" evidence="2">
    <location>
        <begin position="504"/>
        <end position="757"/>
    </location>
</feature>
<keyword evidence="1" id="KW-0472">Membrane</keyword>
<dbReference type="SUPFAM" id="SSF55073">
    <property type="entry name" value="Nucleotide cyclase"/>
    <property type="match status" value="1"/>
</dbReference>
<dbReference type="Gene3D" id="3.30.70.270">
    <property type="match status" value="1"/>
</dbReference>
<dbReference type="Gene3D" id="3.30.450.20">
    <property type="entry name" value="PAS domain"/>
    <property type="match status" value="1"/>
</dbReference>
<dbReference type="PANTHER" id="PTHR33121:SF70">
    <property type="entry name" value="SIGNALING PROTEIN YKOW"/>
    <property type="match status" value="1"/>
</dbReference>